<dbReference type="GO" id="GO:0005829">
    <property type="term" value="C:cytosol"/>
    <property type="evidence" value="ECO:0007669"/>
    <property type="project" value="TreeGrafter"/>
</dbReference>
<dbReference type="PANTHER" id="PTHR46797:SF1">
    <property type="entry name" value="METHYLPHOSPHONATE SYNTHASE"/>
    <property type="match status" value="1"/>
</dbReference>
<dbReference type="InterPro" id="IPR001387">
    <property type="entry name" value="Cro/C1-type_HTH"/>
</dbReference>
<dbReference type="SMART" id="SM00530">
    <property type="entry name" value="HTH_XRE"/>
    <property type="match status" value="1"/>
</dbReference>
<keyword evidence="1" id="KW-0238">DNA-binding</keyword>
<dbReference type="EMBL" id="JACHVB010000012">
    <property type="protein sequence ID" value="MBC2592861.1"/>
    <property type="molecule type" value="Genomic_DNA"/>
</dbReference>
<keyword evidence="4" id="KW-1185">Reference proteome</keyword>
<dbReference type="InterPro" id="IPR010982">
    <property type="entry name" value="Lambda_DNA-bd_dom_sf"/>
</dbReference>
<dbReference type="RefSeq" id="WP_185673875.1">
    <property type="nucleotide sequence ID" value="NZ_JACHVB010000012.1"/>
</dbReference>
<dbReference type="AlphaFoldDB" id="A0A842HBQ7"/>
<dbReference type="SUPFAM" id="SSF47413">
    <property type="entry name" value="lambda repressor-like DNA-binding domains"/>
    <property type="match status" value="1"/>
</dbReference>
<evidence type="ECO:0000313" key="3">
    <source>
        <dbReference type="EMBL" id="MBC2592861.1"/>
    </source>
</evidence>
<reference evidence="3 4" key="1">
    <citation type="submission" date="2020-07" db="EMBL/GenBank/DDBJ databases">
        <authorList>
            <person name="Feng X."/>
        </authorList>
    </citation>
    <scope>NUCLEOTIDE SEQUENCE [LARGE SCALE GENOMIC DNA]</scope>
    <source>
        <strain evidence="3 4">JCM31066</strain>
    </source>
</reference>
<dbReference type="CDD" id="cd00093">
    <property type="entry name" value="HTH_XRE"/>
    <property type="match status" value="1"/>
</dbReference>
<sequence>MNEEFKDRLKALRERRQLSQADVAERSGLMPAAISHFETGKRSPSFDNLRKIADALDVSVDYLLGRIDEEQYGMGSVSAPRSRELFRNAENLSDSSLNFLNEMAKALSEKEKKDSK</sequence>
<evidence type="ECO:0000259" key="2">
    <source>
        <dbReference type="PROSITE" id="PS50943"/>
    </source>
</evidence>
<gene>
    <name evidence="3" type="ORF">H5P28_01175</name>
</gene>
<dbReference type="GO" id="GO:0003677">
    <property type="term" value="F:DNA binding"/>
    <property type="evidence" value="ECO:0007669"/>
    <property type="project" value="UniProtKB-KW"/>
</dbReference>
<dbReference type="PROSITE" id="PS50943">
    <property type="entry name" value="HTH_CROC1"/>
    <property type="match status" value="1"/>
</dbReference>
<dbReference type="Pfam" id="PF01381">
    <property type="entry name" value="HTH_3"/>
    <property type="match status" value="1"/>
</dbReference>
<organism evidence="3 4">
    <name type="scientific">Ruficoccus amylovorans</name>
    <dbReference type="NCBI Taxonomy" id="1804625"/>
    <lineage>
        <taxon>Bacteria</taxon>
        <taxon>Pseudomonadati</taxon>
        <taxon>Verrucomicrobiota</taxon>
        <taxon>Opitutia</taxon>
        <taxon>Puniceicoccales</taxon>
        <taxon>Cerasicoccaceae</taxon>
        <taxon>Ruficoccus</taxon>
    </lineage>
</organism>
<protein>
    <submittedName>
        <fullName evidence="3">Helix-turn-helix transcriptional regulator</fullName>
    </submittedName>
</protein>
<dbReference type="Proteomes" id="UP000546464">
    <property type="component" value="Unassembled WGS sequence"/>
</dbReference>
<accession>A0A842HBQ7</accession>
<dbReference type="Gene3D" id="1.10.260.40">
    <property type="entry name" value="lambda repressor-like DNA-binding domains"/>
    <property type="match status" value="1"/>
</dbReference>
<evidence type="ECO:0000256" key="1">
    <source>
        <dbReference type="ARBA" id="ARBA00023125"/>
    </source>
</evidence>
<feature type="domain" description="HTH cro/C1-type" evidence="2">
    <location>
        <begin position="9"/>
        <end position="63"/>
    </location>
</feature>
<proteinExistence type="predicted"/>
<evidence type="ECO:0000313" key="4">
    <source>
        <dbReference type="Proteomes" id="UP000546464"/>
    </source>
</evidence>
<dbReference type="GO" id="GO:0003700">
    <property type="term" value="F:DNA-binding transcription factor activity"/>
    <property type="evidence" value="ECO:0007669"/>
    <property type="project" value="TreeGrafter"/>
</dbReference>
<comment type="caution">
    <text evidence="3">The sequence shown here is derived from an EMBL/GenBank/DDBJ whole genome shotgun (WGS) entry which is preliminary data.</text>
</comment>
<dbReference type="InterPro" id="IPR050807">
    <property type="entry name" value="TransReg_Diox_bact_type"/>
</dbReference>
<name>A0A842HBQ7_9BACT</name>
<dbReference type="PANTHER" id="PTHR46797">
    <property type="entry name" value="HTH-TYPE TRANSCRIPTIONAL REGULATOR"/>
    <property type="match status" value="1"/>
</dbReference>